<dbReference type="GeneTree" id="ENSGT00940000164825"/>
<dbReference type="GO" id="GO:0005739">
    <property type="term" value="C:mitochondrion"/>
    <property type="evidence" value="ECO:0007669"/>
    <property type="project" value="TreeGrafter"/>
</dbReference>
<dbReference type="GO" id="GO:0004487">
    <property type="term" value="F:methylenetetrahydrofolate dehydrogenase (NAD+) activity"/>
    <property type="evidence" value="ECO:0007669"/>
    <property type="project" value="TreeGrafter"/>
</dbReference>
<dbReference type="SUPFAM" id="SSF53223">
    <property type="entry name" value="Aminoacid dehydrogenase-like, N-terminal domain"/>
    <property type="match status" value="1"/>
</dbReference>
<name>A0A8C4ZE64_GADMO</name>
<keyword evidence="5" id="KW-0511">Multifunctional enzyme</keyword>
<comment type="catalytic activity">
    <reaction evidence="6">
        <text>(6R)-5,10-methenyltetrahydrofolate + H2O = (6R)-10-formyltetrahydrofolate + H(+)</text>
        <dbReference type="Rhea" id="RHEA:23700"/>
        <dbReference type="ChEBI" id="CHEBI:15377"/>
        <dbReference type="ChEBI" id="CHEBI:15378"/>
        <dbReference type="ChEBI" id="CHEBI:57455"/>
        <dbReference type="ChEBI" id="CHEBI:195366"/>
        <dbReference type="EC" id="3.5.4.9"/>
    </reaction>
</comment>
<dbReference type="Ensembl" id="ENSGMOT00000013361.2">
    <property type="protein sequence ID" value="ENSGMOP00000013014.2"/>
    <property type="gene ID" value="ENSGMOG00000012153.2"/>
</dbReference>
<evidence type="ECO:0000259" key="7">
    <source>
        <dbReference type="Pfam" id="PF00763"/>
    </source>
</evidence>
<accession>A0A8C4ZE64</accession>
<dbReference type="PANTHER" id="PTHR48099:SF15">
    <property type="entry name" value="BIFUNCTIONAL METHYLENETETRAHYDROFOLATE DEHYDROGENASE_CYCLOHYDROLASE, MITOCHONDRIAL"/>
    <property type="match status" value="1"/>
</dbReference>
<dbReference type="Pfam" id="PF02882">
    <property type="entry name" value="THF_DHG_CYH_C"/>
    <property type="match status" value="1"/>
</dbReference>
<dbReference type="PANTHER" id="PTHR48099">
    <property type="entry name" value="C-1-TETRAHYDROFOLATE SYNTHASE, CYTOPLASMIC-RELATED"/>
    <property type="match status" value="1"/>
</dbReference>
<evidence type="ECO:0000256" key="4">
    <source>
        <dbReference type="ARBA" id="ARBA00023002"/>
    </source>
</evidence>
<dbReference type="OMA" id="VCHILTK"/>
<keyword evidence="2" id="KW-0554">One-carbon metabolism</keyword>
<sequence length="338" mass="36827">MATLRALRKLCQHSQQQLCSLHTSAIRQEAVVISGRKLARQIREEARVDVDNWVLSGHRRPHLSVVLVGDNPASHSYVLNKTRSAADVGISSETILKSSSTSEEELLDLIYKLNTDHQVDGLLIQLPLPDHIDERRICNAVSPSKDVDGFHVVNVGRMCLDQSTMLPATPWGVMEIIKRTGIPTLGKNVLVAGRSKNVGMPIAMLLHTDGRHERPGGDATVTITHRYTPIDQLRQHTKIADIIVAAAGIPNLITADMIKEGAAVIDVGINRVLDPETGKSRLVGDVDFEGVRQKASFITPVPGGVGPMTVAMLMKNTIKAAKNVLLYPPERVRMAALS</sequence>
<dbReference type="InterPro" id="IPR036291">
    <property type="entry name" value="NAD(P)-bd_dom_sf"/>
</dbReference>
<evidence type="ECO:0000313" key="9">
    <source>
        <dbReference type="Ensembl" id="ENSGMOP00000013014.2"/>
    </source>
</evidence>
<dbReference type="AlphaFoldDB" id="A0A8C4ZE64"/>
<dbReference type="InterPro" id="IPR020867">
    <property type="entry name" value="THF_DH/CycHdrlase_CS"/>
</dbReference>
<dbReference type="InterPro" id="IPR020630">
    <property type="entry name" value="THF_DH/CycHdrlase_cat_dom"/>
</dbReference>
<dbReference type="InterPro" id="IPR000672">
    <property type="entry name" value="THF_DH/CycHdrlase"/>
</dbReference>
<dbReference type="OrthoDB" id="5126881at2759"/>
<dbReference type="GO" id="GO:0004477">
    <property type="term" value="F:methenyltetrahydrofolate cyclohydrolase activity"/>
    <property type="evidence" value="ECO:0007669"/>
    <property type="project" value="UniProtKB-EC"/>
</dbReference>
<keyword evidence="10" id="KW-1185">Reference proteome</keyword>
<dbReference type="CDD" id="cd01080">
    <property type="entry name" value="NAD_bind_m-THF_DH_Cyclohyd"/>
    <property type="match status" value="1"/>
</dbReference>
<dbReference type="GO" id="GO:0035999">
    <property type="term" value="P:tetrahydrofolate interconversion"/>
    <property type="evidence" value="ECO:0007669"/>
    <property type="project" value="TreeGrafter"/>
</dbReference>
<dbReference type="GO" id="GO:0004488">
    <property type="term" value="F:methylenetetrahydrofolate dehydrogenase (NADP+) activity"/>
    <property type="evidence" value="ECO:0007669"/>
    <property type="project" value="InterPro"/>
</dbReference>
<dbReference type="HAMAP" id="MF_01576">
    <property type="entry name" value="THF_DHG_CYH"/>
    <property type="match status" value="1"/>
</dbReference>
<evidence type="ECO:0000259" key="8">
    <source>
        <dbReference type="Pfam" id="PF02882"/>
    </source>
</evidence>
<reference evidence="9" key="1">
    <citation type="submission" date="2025-08" db="UniProtKB">
        <authorList>
            <consortium name="Ensembl"/>
        </authorList>
    </citation>
    <scope>IDENTIFICATION</scope>
</reference>
<evidence type="ECO:0000256" key="5">
    <source>
        <dbReference type="ARBA" id="ARBA00023268"/>
    </source>
</evidence>
<dbReference type="EC" id="3.5.4.9" evidence="1"/>
<keyword evidence="4" id="KW-0560">Oxidoreductase</keyword>
<dbReference type="Gene3D" id="3.40.50.10860">
    <property type="entry name" value="Leucine Dehydrogenase, chain A, domain 1"/>
    <property type="match status" value="1"/>
</dbReference>
<evidence type="ECO:0000256" key="3">
    <source>
        <dbReference type="ARBA" id="ARBA00022801"/>
    </source>
</evidence>
<evidence type="ECO:0000256" key="1">
    <source>
        <dbReference type="ARBA" id="ARBA00012776"/>
    </source>
</evidence>
<evidence type="ECO:0000256" key="2">
    <source>
        <dbReference type="ARBA" id="ARBA00022563"/>
    </source>
</evidence>
<feature type="domain" description="Tetrahydrofolate dehydrogenase/cyclohydrolase NAD(P)-binding" evidence="8">
    <location>
        <begin position="167"/>
        <end position="323"/>
    </location>
</feature>
<protein>
    <recommendedName>
        <fullName evidence="1">methenyltetrahydrofolate cyclohydrolase</fullName>
        <ecNumber evidence="1">3.5.4.9</ecNumber>
    </recommendedName>
</protein>
<evidence type="ECO:0000313" key="10">
    <source>
        <dbReference type="Proteomes" id="UP000694546"/>
    </source>
</evidence>
<dbReference type="PROSITE" id="PS00766">
    <property type="entry name" value="THF_DHG_CYH_1"/>
    <property type="match status" value="1"/>
</dbReference>
<dbReference type="Proteomes" id="UP000694546">
    <property type="component" value="Chromosome 6"/>
</dbReference>
<organism evidence="9 10">
    <name type="scientific">Gadus morhua</name>
    <name type="common">Atlantic cod</name>
    <dbReference type="NCBI Taxonomy" id="8049"/>
    <lineage>
        <taxon>Eukaryota</taxon>
        <taxon>Metazoa</taxon>
        <taxon>Chordata</taxon>
        <taxon>Craniata</taxon>
        <taxon>Vertebrata</taxon>
        <taxon>Euteleostomi</taxon>
        <taxon>Actinopterygii</taxon>
        <taxon>Neopterygii</taxon>
        <taxon>Teleostei</taxon>
        <taxon>Neoteleostei</taxon>
        <taxon>Acanthomorphata</taxon>
        <taxon>Zeiogadaria</taxon>
        <taxon>Gadariae</taxon>
        <taxon>Gadiformes</taxon>
        <taxon>Gadoidei</taxon>
        <taxon>Gadidae</taxon>
        <taxon>Gadus</taxon>
    </lineage>
</organism>
<dbReference type="Gene3D" id="3.40.50.720">
    <property type="entry name" value="NAD(P)-binding Rossmann-like Domain"/>
    <property type="match status" value="1"/>
</dbReference>
<gene>
    <name evidence="9" type="primary">mthfd2</name>
</gene>
<dbReference type="PROSITE" id="PS00767">
    <property type="entry name" value="THF_DHG_CYH_2"/>
    <property type="match status" value="1"/>
</dbReference>
<dbReference type="PRINTS" id="PR00085">
    <property type="entry name" value="THFDHDRGNASE"/>
</dbReference>
<dbReference type="InterPro" id="IPR020631">
    <property type="entry name" value="THF_DH/CycHdrlase_NAD-bd_dom"/>
</dbReference>
<reference evidence="9" key="2">
    <citation type="submission" date="2025-09" db="UniProtKB">
        <authorList>
            <consortium name="Ensembl"/>
        </authorList>
    </citation>
    <scope>IDENTIFICATION</scope>
</reference>
<evidence type="ECO:0000256" key="6">
    <source>
        <dbReference type="ARBA" id="ARBA00036357"/>
    </source>
</evidence>
<keyword evidence="3" id="KW-0378">Hydrolase</keyword>
<dbReference type="Pfam" id="PF00763">
    <property type="entry name" value="THF_DHG_CYH"/>
    <property type="match status" value="1"/>
</dbReference>
<dbReference type="InterPro" id="IPR046346">
    <property type="entry name" value="Aminoacid_DH-like_N_sf"/>
</dbReference>
<dbReference type="GeneID" id="115545136"/>
<proteinExistence type="inferred from homology"/>
<dbReference type="SUPFAM" id="SSF51735">
    <property type="entry name" value="NAD(P)-binding Rossmann-fold domains"/>
    <property type="match status" value="1"/>
</dbReference>
<feature type="domain" description="Tetrahydrofolate dehydrogenase/cyclohydrolase catalytic" evidence="7">
    <location>
        <begin position="33"/>
        <end position="148"/>
    </location>
</feature>
<dbReference type="RefSeq" id="XP_030213864.1">
    <property type="nucleotide sequence ID" value="XM_030358004.1"/>
</dbReference>